<protein>
    <submittedName>
        <fullName evidence="2">Protein Gp5, N-terminal OB-fold domain containing protein</fullName>
    </submittedName>
</protein>
<gene>
    <name evidence="2" type="ORF">UFOVP395_86</name>
</gene>
<feature type="domain" description="Protein Gp5 N-terminal OB-fold" evidence="1">
    <location>
        <begin position="38"/>
        <end position="98"/>
    </location>
</feature>
<sequence>MTERNFGRSVATFVAEVADVNDPNQSGRVRVRVLGRHDDRVNIPDSALPWAQVIQPVTSAANGRMGTAPVGLTVGSRVVGIFLDADEQLPLVLGSVGRAGDPIQGQTVGGAPAINIATGSIPASSQGIASNPYTSLYPGRVSIAAVDSRRVSIQAVDRRTGGAITTLAQANMINPRLPTVGSAPKGRDVLSVARSVDPLGTLASLPCLNFSLLSLSSILGFLNSIVNGIANTVAQAIRNAILRLAQRVGIFKLLGLLNSAIANVRAVQNLINALNIRVCGLNLLNQGLFDNANFVMASVVNDLNTAVGSIVGGIDKVINVSTGAVLSGADAINTAANEGIKNLVDGVAGAPAAAVATANSPRPNSSLVVTAPPNNYVQRYYSVQDDPFPGYIEWRDPSGTGAPVYTLRNGQPNYTSAQQHTLFAAQDHFTSTIGNTLLSGGTLDFRTLASAVSGSVNFTEAFAISRILGVGFSAASAIGTAAALVPTIIAAINLTAPATALSYVTSTRTAVSTGIFLKNQATMALMSAQMRVGLFTSPRLPGL</sequence>
<dbReference type="SUPFAM" id="SSF69255">
    <property type="entry name" value="gp5 N-terminal domain-like"/>
    <property type="match status" value="1"/>
</dbReference>
<evidence type="ECO:0000313" key="2">
    <source>
        <dbReference type="EMBL" id="CAB4140751.1"/>
    </source>
</evidence>
<reference evidence="2" key="1">
    <citation type="submission" date="2020-04" db="EMBL/GenBank/DDBJ databases">
        <authorList>
            <person name="Chiriac C."/>
            <person name="Salcher M."/>
            <person name="Ghai R."/>
            <person name="Kavagutti S V."/>
        </authorList>
    </citation>
    <scope>NUCLEOTIDE SEQUENCE</scope>
</reference>
<dbReference type="EMBL" id="LR796380">
    <property type="protein sequence ID" value="CAB4140751.1"/>
    <property type="molecule type" value="Genomic_DNA"/>
</dbReference>
<dbReference type="Pfam" id="PF06714">
    <property type="entry name" value="Gp5_OB"/>
    <property type="match status" value="1"/>
</dbReference>
<proteinExistence type="predicted"/>
<accession>A0A6J5M3J2</accession>
<dbReference type="InterPro" id="IPR009590">
    <property type="entry name" value="Gp5_OB_N"/>
</dbReference>
<dbReference type="Gene3D" id="2.40.50.260">
    <property type="entry name" value="Nucleic acid-binding protein domain"/>
    <property type="match status" value="1"/>
</dbReference>
<organism evidence="2">
    <name type="scientific">uncultured Caudovirales phage</name>
    <dbReference type="NCBI Taxonomy" id="2100421"/>
    <lineage>
        <taxon>Viruses</taxon>
        <taxon>Duplodnaviria</taxon>
        <taxon>Heunggongvirae</taxon>
        <taxon>Uroviricota</taxon>
        <taxon>Caudoviricetes</taxon>
        <taxon>Peduoviridae</taxon>
        <taxon>Maltschvirus</taxon>
        <taxon>Maltschvirus maltsch</taxon>
    </lineage>
</organism>
<name>A0A6J5M3J2_9CAUD</name>
<evidence type="ECO:0000259" key="1">
    <source>
        <dbReference type="Pfam" id="PF06714"/>
    </source>
</evidence>